<evidence type="ECO:0000256" key="2">
    <source>
        <dbReference type="ARBA" id="ARBA00022679"/>
    </source>
</evidence>
<dbReference type="SUPFAM" id="SSF51161">
    <property type="entry name" value="Trimeric LpxA-like enzymes"/>
    <property type="match status" value="1"/>
</dbReference>
<gene>
    <name evidence="6" type="ORF">ACFSBL_18890</name>
</gene>
<dbReference type="Gene3D" id="2.160.10.10">
    <property type="entry name" value="Hexapeptide repeat proteins"/>
    <property type="match status" value="1"/>
</dbReference>
<dbReference type="InterPro" id="IPR001451">
    <property type="entry name" value="Hexapep"/>
</dbReference>
<organism evidence="6 7">
    <name type="scientific">Haloarchaeobius litoreus</name>
    <dbReference type="NCBI Taxonomy" id="755306"/>
    <lineage>
        <taxon>Archaea</taxon>
        <taxon>Methanobacteriati</taxon>
        <taxon>Methanobacteriota</taxon>
        <taxon>Stenosarchaea group</taxon>
        <taxon>Halobacteria</taxon>
        <taxon>Halobacteriales</taxon>
        <taxon>Halorubellaceae</taxon>
        <taxon>Haloarchaeobius</taxon>
    </lineage>
</organism>
<feature type="region of interest" description="Disordered" evidence="5">
    <location>
        <begin position="177"/>
        <end position="197"/>
    </location>
</feature>
<dbReference type="PANTHER" id="PTHR43300:SF10">
    <property type="entry name" value="2,3,4,5-TETRAHYDROPYRIDINE-2,6-DICARBOXYLATE N-ACETYLTRANSFERASE"/>
    <property type="match status" value="1"/>
</dbReference>
<dbReference type="InterPro" id="IPR011004">
    <property type="entry name" value="Trimer_LpxA-like_sf"/>
</dbReference>
<evidence type="ECO:0000256" key="5">
    <source>
        <dbReference type="SAM" id="MobiDB-lite"/>
    </source>
</evidence>
<dbReference type="AlphaFoldDB" id="A0ABD6DN99"/>
<keyword evidence="1" id="KW-0028">Amino-acid biosynthesis</keyword>
<keyword evidence="2 6" id="KW-0808">Transferase</keyword>
<dbReference type="RefSeq" id="WP_256401757.1">
    <property type="nucleotide sequence ID" value="NZ_JANHJR010000004.1"/>
</dbReference>
<dbReference type="InterPro" id="IPR050179">
    <property type="entry name" value="Trans_hexapeptide_repeat"/>
</dbReference>
<sequence>MSDQKRTQAAVDEEGRVDPTAVLGTPPDGEPPTFGDAPRVRAGTVIYSDVVVGDNLQTGHNALVREGSTLGDDVVVGTGAVVDGHSTIGSGSSLQTGAYVPTNSELGKRVFLGPNATLTNDPYPTRREATLVGPKLEADVSIGANATVLPGLTVGERSFVAAGAVVTRDVPPRTLATGVPATFDPLPDQLDRRNEES</sequence>
<keyword evidence="4" id="KW-0457">Lysine biosynthesis</keyword>
<evidence type="ECO:0000313" key="6">
    <source>
        <dbReference type="EMBL" id="MFD1647764.1"/>
    </source>
</evidence>
<evidence type="ECO:0000256" key="3">
    <source>
        <dbReference type="ARBA" id="ARBA00022915"/>
    </source>
</evidence>
<evidence type="ECO:0000256" key="4">
    <source>
        <dbReference type="ARBA" id="ARBA00023154"/>
    </source>
</evidence>
<dbReference type="InterPro" id="IPR018357">
    <property type="entry name" value="Hexapep_transf_CS"/>
</dbReference>
<dbReference type="EC" id="2.3.1.-" evidence="6"/>
<proteinExistence type="predicted"/>
<dbReference type="EMBL" id="JBHUDO010000004">
    <property type="protein sequence ID" value="MFD1647764.1"/>
    <property type="molecule type" value="Genomic_DNA"/>
</dbReference>
<dbReference type="Pfam" id="PF00132">
    <property type="entry name" value="Hexapep"/>
    <property type="match status" value="1"/>
</dbReference>
<keyword evidence="3" id="KW-0220">Diaminopimelate biosynthesis</keyword>
<name>A0ABD6DN99_9EURY</name>
<dbReference type="GO" id="GO:0016746">
    <property type="term" value="F:acyltransferase activity"/>
    <property type="evidence" value="ECO:0007669"/>
    <property type="project" value="UniProtKB-KW"/>
</dbReference>
<keyword evidence="6" id="KW-0012">Acyltransferase</keyword>
<dbReference type="Pfam" id="PF14602">
    <property type="entry name" value="Hexapep_2"/>
    <property type="match status" value="1"/>
</dbReference>
<dbReference type="PANTHER" id="PTHR43300">
    <property type="entry name" value="ACETYLTRANSFERASE"/>
    <property type="match status" value="1"/>
</dbReference>
<dbReference type="CDD" id="cd03358">
    <property type="entry name" value="LbH_WxcM_N_like"/>
    <property type="match status" value="1"/>
</dbReference>
<protein>
    <submittedName>
        <fullName evidence="6">Acyltransferase</fullName>
        <ecNumber evidence="6">2.3.1.-</ecNumber>
    </submittedName>
</protein>
<reference evidence="6 7" key="1">
    <citation type="journal article" date="2019" name="Int. J. Syst. Evol. Microbiol.">
        <title>The Global Catalogue of Microorganisms (GCM) 10K type strain sequencing project: providing services to taxonomists for standard genome sequencing and annotation.</title>
        <authorList>
            <consortium name="The Broad Institute Genomics Platform"/>
            <consortium name="The Broad Institute Genome Sequencing Center for Infectious Disease"/>
            <person name="Wu L."/>
            <person name="Ma J."/>
        </authorList>
    </citation>
    <scope>NUCLEOTIDE SEQUENCE [LARGE SCALE GENOMIC DNA]</scope>
    <source>
        <strain evidence="6 7">CGMCC 1.10390</strain>
    </source>
</reference>
<evidence type="ECO:0000256" key="1">
    <source>
        <dbReference type="ARBA" id="ARBA00022605"/>
    </source>
</evidence>
<accession>A0ABD6DN99</accession>
<dbReference type="PROSITE" id="PS00101">
    <property type="entry name" value="HEXAPEP_TRANSFERASES"/>
    <property type="match status" value="1"/>
</dbReference>
<feature type="region of interest" description="Disordered" evidence="5">
    <location>
        <begin position="1"/>
        <end position="39"/>
    </location>
</feature>
<comment type="caution">
    <text evidence="6">The sequence shown here is derived from an EMBL/GenBank/DDBJ whole genome shotgun (WGS) entry which is preliminary data.</text>
</comment>
<keyword evidence="7" id="KW-1185">Reference proteome</keyword>
<dbReference type="Proteomes" id="UP001597034">
    <property type="component" value="Unassembled WGS sequence"/>
</dbReference>
<evidence type="ECO:0000313" key="7">
    <source>
        <dbReference type="Proteomes" id="UP001597034"/>
    </source>
</evidence>